<organism evidence="2 3">
    <name type="scientific">Mycena belliarum</name>
    <dbReference type="NCBI Taxonomy" id="1033014"/>
    <lineage>
        <taxon>Eukaryota</taxon>
        <taxon>Fungi</taxon>
        <taxon>Dikarya</taxon>
        <taxon>Basidiomycota</taxon>
        <taxon>Agaricomycotina</taxon>
        <taxon>Agaricomycetes</taxon>
        <taxon>Agaricomycetidae</taxon>
        <taxon>Agaricales</taxon>
        <taxon>Marasmiineae</taxon>
        <taxon>Mycenaceae</taxon>
        <taxon>Mycena</taxon>
    </lineage>
</organism>
<sequence length="230" mass="24978">MRASTFPGFNLLPCVCGKTQSRRHSAGDRLDDIHDEAQDATRGCCRPPWTQRIVLVACTDPPATGIACLAAHSPPHLPLHALTDAASGSQCHTRLRTERAFVPNKKRGARGPSQLVGLENLCAGGSRTASAAERCGVRGSRAHRRRRSGLGLGRTSGRREDRQPREVPSREGRLHLAVAGRLHGQWLAESHSESPCPCPAHPSPAARLALPLLPEFLLLRAFEFSRRLPL</sequence>
<name>A0AAD6XPL4_9AGAR</name>
<dbReference type="Proteomes" id="UP001222325">
    <property type="component" value="Unassembled WGS sequence"/>
</dbReference>
<proteinExistence type="predicted"/>
<gene>
    <name evidence="2" type="ORF">B0H15DRAFT_376212</name>
</gene>
<dbReference type="EMBL" id="JARJCN010000034">
    <property type="protein sequence ID" value="KAJ7085446.1"/>
    <property type="molecule type" value="Genomic_DNA"/>
</dbReference>
<evidence type="ECO:0000313" key="2">
    <source>
        <dbReference type="EMBL" id="KAJ7085446.1"/>
    </source>
</evidence>
<feature type="compositionally biased region" description="Basic and acidic residues" evidence="1">
    <location>
        <begin position="157"/>
        <end position="171"/>
    </location>
</feature>
<reference evidence="2" key="1">
    <citation type="submission" date="2023-03" db="EMBL/GenBank/DDBJ databases">
        <title>Massive genome expansion in bonnet fungi (Mycena s.s.) driven by repeated elements and novel gene families across ecological guilds.</title>
        <authorList>
            <consortium name="Lawrence Berkeley National Laboratory"/>
            <person name="Harder C.B."/>
            <person name="Miyauchi S."/>
            <person name="Viragh M."/>
            <person name="Kuo A."/>
            <person name="Thoen E."/>
            <person name="Andreopoulos B."/>
            <person name="Lu D."/>
            <person name="Skrede I."/>
            <person name="Drula E."/>
            <person name="Henrissat B."/>
            <person name="Morin E."/>
            <person name="Kohler A."/>
            <person name="Barry K."/>
            <person name="LaButti K."/>
            <person name="Morin E."/>
            <person name="Salamov A."/>
            <person name="Lipzen A."/>
            <person name="Mereny Z."/>
            <person name="Hegedus B."/>
            <person name="Baldrian P."/>
            <person name="Stursova M."/>
            <person name="Weitz H."/>
            <person name="Taylor A."/>
            <person name="Grigoriev I.V."/>
            <person name="Nagy L.G."/>
            <person name="Martin F."/>
            <person name="Kauserud H."/>
        </authorList>
    </citation>
    <scope>NUCLEOTIDE SEQUENCE</scope>
    <source>
        <strain evidence="2">CBHHK173m</strain>
    </source>
</reference>
<comment type="caution">
    <text evidence="2">The sequence shown here is derived from an EMBL/GenBank/DDBJ whole genome shotgun (WGS) entry which is preliminary data.</text>
</comment>
<dbReference type="AlphaFoldDB" id="A0AAD6XPL4"/>
<evidence type="ECO:0000313" key="3">
    <source>
        <dbReference type="Proteomes" id="UP001222325"/>
    </source>
</evidence>
<accession>A0AAD6XPL4</accession>
<keyword evidence="3" id="KW-1185">Reference proteome</keyword>
<protein>
    <submittedName>
        <fullName evidence="2">Uncharacterized protein</fullName>
    </submittedName>
</protein>
<feature type="region of interest" description="Disordered" evidence="1">
    <location>
        <begin position="138"/>
        <end position="171"/>
    </location>
</feature>
<evidence type="ECO:0000256" key="1">
    <source>
        <dbReference type="SAM" id="MobiDB-lite"/>
    </source>
</evidence>